<comment type="caution">
    <text evidence="1">The sequence shown here is derived from an EMBL/GenBank/DDBJ whole genome shotgun (WGS) entry which is preliminary data.</text>
</comment>
<evidence type="ECO:0000313" key="2">
    <source>
        <dbReference type="Proteomes" id="UP001153332"/>
    </source>
</evidence>
<sequence>MGFSSDHAYNPTKQKIVPPVLLSPEQVDYSKTEEKSTNNACAYRTCTDDKICADDEIIGRAVEFIWSSFCGQPTESYPTFHFKHSSSFDSLRERLEEHVGLSRFVDDKIRLDWNADTCDLILRLMPTFVHDIFRDSVKLRLEEGLNSVAQAYPELEATRRKIIPGGHSDVTGQGVHWFNKSPDGQFLFKGATISPFLLEVAYSKEERALLNKLDEYFTAIPGCTVLSFDLNYADPSTRRTAGYTHSASVSLATSMRDIEDPELAAVDELVEEEIFREAGRAVQGTLEIPFELFVPVEQRSNLPVSAAAASVCVNFADLARILSDAEKEQRVRNATPEPRTPLKGVKWRKRNGEVKTRYAPGPKRPQTRSQRTRSQAGPRRSQRLRSASTESYR</sequence>
<protein>
    <submittedName>
        <fullName evidence="1">Uncharacterized protein</fullName>
    </submittedName>
</protein>
<proteinExistence type="predicted"/>
<keyword evidence="2" id="KW-1185">Reference proteome</keyword>
<reference evidence="1" key="1">
    <citation type="submission" date="2022-12" db="EMBL/GenBank/DDBJ databases">
        <title>Genome Sequence of Lasiodiplodia mahajangana.</title>
        <authorList>
            <person name="Buettner E."/>
        </authorList>
    </citation>
    <scope>NUCLEOTIDE SEQUENCE</scope>
    <source>
        <strain evidence="1">VT137</strain>
    </source>
</reference>
<gene>
    <name evidence="1" type="ORF">O1611_g8072</name>
</gene>
<organism evidence="1 2">
    <name type="scientific">Lasiodiplodia mahajangana</name>
    <dbReference type="NCBI Taxonomy" id="1108764"/>
    <lineage>
        <taxon>Eukaryota</taxon>
        <taxon>Fungi</taxon>
        <taxon>Dikarya</taxon>
        <taxon>Ascomycota</taxon>
        <taxon>Pezizomycotina</taxon>
        <taxon>Dothideomycetes</taxon>
        <taxon>Dothideomycetes incertae sedis</taxon>
        <taxon>Botryosphaeriales</taxon>
        <taxon>Botryosphaeriaceae</taxon>
        <taxon>Lasiodiplodia</taxon>
    </lineage>
</organism>
<accession>A0ACC2JDV0</accession>
<evidence type="ECO:0000313" key="1">
    <source>
        <dbReference type="EMBL" id="KAJ8125567.1"/>
    </source>
</evidence>
<dbReference type="Proteomes" id="UP001153332">
    <property type="component" value="Unassembled WGS sequence"/>
</dbReference>
<name>A0ACC2JDV0_9PEZI</name>
<dbReference type="EMBL" id="JAPUUL010002293">
    <property type="protein sequence ID" value="KAJ8125567.1"/>
    <property type="molecule type" value="Genomic_DNA"/>
</dbReference>